<keyword evidence="1" id="KW-0812">Transmembrane</keyword>
<evidence type="ECO:0000259" key="2">
    <source>
        <dbReference type="PROSITE" id="PS50887"/>
    </source>
</evidence>
<dbReference type="SMART" id="SM00267">
    <property type="entry name" value="GGDEF"/>
    <property type="match status" value="1"/>
</dbReference>
<dbReference type="InterPro" id="IPR029787">
    <property type="entry name" value="Nucleotide_cyclase"/>
</dbReference>
<dbReference type="STRING" id="92487.SAMN02745130_01396"/>
<dbReference type="OrthoDB" id="9812260at2"/>
<keyword evidence="4" id="KW-1185">Reference proteome</keyword>
<gene>
    <name evidence="3" type="ORF">SAMN02745130_01396</name>
</gene>
<evidence type="ECO:0000313" key="3">
    <source>
        <dbReference type="EMBL" id="SKA74432.1"/>
    </source>
</evidence>
<feature type="transmembrane region" description="Helical" evidence="1">
    <location>
        <begin position="58"/>
        <end position="80"/>
    </location>
</feature>
<reference evidence="3 4" key="1">
    <citation type="submission" date="2017-02" db="EMBL/GenBank/DDBJ databases">
        <authorList>
            <person name="Peterson S.W."/>
        </authorList>
    </citation>
    <scope>NUCLEOTIDE SEQUENCE [LARGE SCALE GENOMIC DNA]</scope>
    <source>
        <strain evidence="3 4">ATCC 49788</strain>
    </source>
</reference>
<dbReference type="Gene3D" id="3.30.70.270">
    <property type="match status" value="1"/>
</dbReference>
<protein>
    <submittedName>
        <fullName evidence="3">GGDEF domain-containing protein, diguanylate cyclase (C-di-GMP synthetase) or its enzymatically inactive variants</fullName>
    </submittedName>
</protein>
<dbReference type="RefSeq" id="WP_143594281.1">
    <property type="nucleotide sequence ID" value="NZ_FUYB01000004.1"/>
</dbReference>
<dbReference type="Proteomes" id="UP000190460">
    <property type="component" value="Unassembled WGS sequence"/>
</dbReference>
<name>A0A1T4WAW3_9GAMM</name>
<dbReference type="InterPro" id="IPR000160">
    <property type="entry name" value="GGDEF_dom"/>
</dbReference>
<dbReference type="SUPFAM" id="SSF55073">
    <property type="entry name" value="Nucleotide cyclase"/>
    <property type="match status" value="1"/>
</dbReference>
<feature type="transmembrane region" description="Helical" evidence="1">
    <location>
        <begin position="101"/>
        <end position="121"/>
    </location>
</feature>
<keyword evidence="1" id="KW-0472">Membrane</keyword>
<evidence type="ECO:0000313" key="4">
    <source>
        <dbReference type="Proteomes" id="UP000190460"/>
    </source>
</evidence>
<feature type="transmembrane region" description="Helical" evidence="1">
    <location>
        <begin position="151"/>
        <end position="170"/>
    </location>
</feature>
<keyword evidence="1" id="KW-1133">Transmembrane helix</keyword>
<dbReference type="AlphaFoldDB" id="A0A1T4WAW3"/>
<feature type="transmembrane region" description="Helical" evidence="1">
    <location>
        <begin position="176"/>
        <end position="198"/>
    </location>
</feature>
<feature type="transmembrane region" description="Helical" evidence="1">
    <location>
        <begin position="33"/>
        <end position="52"/>
    </location>
</feature>
<dbReference type="EMBL" id="FUYB01000004">
    <property type="protein sequence ID" value="SKA74432.1"/>
    <property type="molecule type" value="Genomic_DNA"/>
</dbReference>
<feature type="domain" description="GGDEF" evidence="2">
    <location>
        <begin position="242"/>
        <end position="371"/>
    </location>
</feature>
<evidence type="ECO:0000256" key="1">
    <source>
        <dbReference type="SAM" id="Phobius"/>
    </source>
</evidence>
<dbReference type="PROSITE" id="PS50887">
    <property type="entry name" value="GGDEF"/>
    <property type="match status" value="1"/>
</dbReference>
<accession>A0A1T4WAW3</accession>
<sequence length="371" mass="42279">MTTTGFIQASTDELHARYTTWYSYARMLRRYRWVYGGCSLLVLLMILNLYVFSWELGLTQALLLSLLSLLFLTISLSFFIDASFPLEKYGIETEARKLINYNIYLTSLASGLWGCLSLVLIYHNPSIDYELFALIGVLVCLNIPRFAILPVIFYIQISLIVLPGLFFMLLQGRWVSALVMIFASLTLSIAIHALTLLLKTQQEYEQQLLAEMRQPQKNNLLNPAEFNVLLKLEWQYAAREHQYLSAIKLELEPVDLKKVNQMVSMIKSALYRSSDCLAYLEASTFKLLLPNTSAEQALLIAERLQGRFAQEDLESEEDLRLNLGLVTCSPHLIKHEAQTLNAFDEFVAGLDASLEEAKTQEGRFALQAYTV</sequence>
<dbReference type="InterPro" id="IPR043128">
    <property type="entry name" value="Rev_trsase/Diguanyl_cyclase"/>
</dbReference>
<organism evidence="3 4">
    <name type="scientific">Thiothrix eikelboomii</name>
    <dbReference type="NCBI Taxonomy" id="92487"/>
    <lineage>
        <taxon>Bacteria</taxon>
        <taxon>Pseudomonadati</taxon>
        <taxon>Pseudomonadota</taxon>
        <taxon>Gammaproteobacteria</taxon>
        <taxon>Thiotrichales</taxon>
        <taxon>Thiotrichaceae</taxon>
        <taxon>Thiothrix</taxon>
    </lineage>
</organism>
<proteinExistence type="predicted"/>